<evidence type="ECO:0000256" key="8">
    <source>
        <dbReference type="SAM" id="MobiDB-lite"/>
    </source>
</evidence>
<reference evidence="13" key="2">
    <citation type="journal article" date="2013" name="PLoS Genet.">
        <title>Comparative genome structure, secondary metabolite, and effector coding capacity across Cochliobolus pathogens.</title>
        <authorList>
            <person name="Condon B.J."/>
            <person name="Leng Y."/>
            <person name="Wu D."/>
            <person name="Bushley K.E."/>
            <person name="Ohm R.A."/>
            <person name="Otillar R."/>
            <person name="Martin J."/>
            <person name="Schackwitz W."/>
            <person name="Grimwood J."/>
            <person name="MohdZainudin N."/>
            <person name="Xue C."/>
            <person name="Wang R."/>
            <person name="Manning V.A."/>
            <person name="Dhillon B."/>
            <person name="Tu Z.J."/>
            <person name="Steffenson B.J."/>
            <person name="Salamov A."/>
            <person name="Sun H."/>
            <person name="Lowry S."/>
            <person name="LaButti K."/>
            <person name="Han J."/>
            <person name="Copeland A."/>
            <person name="Lindquist E."/>
            <person name="Barry K."/>
            <person name="Schmutz J."/>
            <person name="Baker S.E."/>
            <person name="Ciuffetti L.M."/>
            <person name="Grigoriev I.V."/>
            <person name="Zhong S."/>
            <person name="Turgeon B.G."/>
        </authorList>
    </citation>
    <scope>NUCLEOTIDE SEQUENCE [LARGE SCALE GENOMIC DNA]</scope>
    <source>
        <strain evidence="13">C5 / ATCC 48332 / race O</strain>
    </source>
</reference>
<dbReference type="Pfam" id="PF16916">
    <property type="entry name" value="ZT_dimer"/>
    <property type="match status" value="1"/>
</dbReference>
<dbReference type="InterPro" id="IPR036837">
    <property type="entry name" value="Cation_efflux_CTD_sf"/>
</dbReference>
<evidence type="ECO:0000259" key="11">
    <source>
        <dbReference type="Pfam" id="PF16916"/>
    </source>
</evidence>
<dbReference type="GO" id="GO:0016020">
    <property type="term" value="C:membrane"/>
    <property type="evidence" value="ECO:0007669"/>
    <property type="project" value="UniProtKB-SubCell"/>
</dbReference>
<dbReference type="SUPFAM" id="SSF160240">
    <property type="entry name" value="Cation efflux protein cytoplasmic domain-like"/>
    <property type="match status" value="1"/>
</dbReference>
<dbReference type="InterPro" id="IPR027470">
    <property type="entry name" value="Cation_efflux_CTD"/>
</dbReference>
<dbReference type="eggNOG" id="KOG1483">
    <property type="taxonomic scope" value="Eukaryota"/>
</dbReference>
<evidence type="ECO:0000256" key="5">
    <source>
        <dbReference type="ARBA" id="ARBA00022833"/>
    </source>
</evidence>
<feature type="transmembrane region" description="Helical" evidence="9">
    <location>
        <begin position="112"/>
        <end position="133"/>
    </location>
</feature>
<dbReference type="InterPro" id="IPR002524">
    <property type="entry name" value="Cation_efflux"/>
</dbReference>
<evidence type="ECO:0000256" key="2">
    <source>
        <dbReference type="ARBA" id="ARBA00008873"/>
    </source>
</evidence>
<feature type="domain" description="Cation efflux protein transmembrane" evidence="10">
    <location>
        <begin position="12"/>
        <end position="244"/>
    </location>
</feature>
<evidence type="ECO:0008006" key="14">
    <source>
        <dbReference type="Google" id="ProtNLM"/>
    </source>
</evidence>
<feature type="transmembrane region" description="Helical" evidence="9">
    <location>
        <begin position="179"/>
        <end position="208"/>
    </location>
</feature>
<dbReference type="AlphaFoldDB" id="M2UFZ9"/>
<dbReference type="NCBIfam" id="TIGR01297">
    <property type="entry name" value="CDF"/>
    <property type="match status" value="1"/>
</dbReference>
<keyword evidence="5" id="KW-0862">Zinc</keyword>
<sequence length="373" mass="40597">MPSITRKTRLRAVIAISFSFFLAEISVGFYTRSLALVADAFHYLNDLIGFIIALVAVQVSERKNSPADLSFGWARAQLLGAFFNGAFLLALGLSIALQSIERFITIEHVDNPKLILIVGCVGLFLNIISALFLHEHDHDHDHGGGHSNSSSDGEVRLSTPRHANHLHLVIQPKKHGMDLGIFAVLLHVIGDAINNIGVIISAVIIWFVKSPNRFYADPAVSMWIAIMIFLSALPLTKRSGKILLESAPLGVKIEDVKHDLEAIPGVLGVHELHVWRLDQKKAIASAHVRVSDPDIASFMEKARIFSECLHAYGIHSATLQPELASSGEMLGNTPGTSEEVTPAMPSATSTARPSIEKCRVPCGSLCEELKCCN</sequence>
<dbReference type="Gene3D" id="1.20.1510.10">
    <property type="entry name" value="Cation efflux protein transmembrane domain"/>
    <property type="match status" value="1"/>
</dbReference>
<dbReference type="InterPro" id="IPR058533">
    <property type="entry name" value="Cation_efflux_TM"/>
</dbReference>
<evidence type="ECO:0000256" key="6">
    <source>
        <dbReference type="ARBA" id="ARBA00022989"/>
    </source>
</evidence>
<keyword evidence="6 9" id="KW-1133">Transmembrane helix</keyword>
<evidence type="ECO:0000256" key="9">
    <source>
        <dbReference type="SAM" id="Phobius"/>
    </source>
</evidence>
<evidence type="ECO:0000256" key="7">
    <source>
        <dbReference type="ARBA" id="ARBA00023136"/>
    </source>
</evidence>
<organism evidence="12 13">
    <name type="scientific">Cochliobolus heterostrophus (strain C5 / ATCC 48332 / race O)</name>
    <name type="common">Southern corn leaf blight fungus</name>
    <name type="synonym">Bipolaris maydis</name>
    <dbReference type="NCBI Taxonomy" id="701091"/>
    <lineage>
        <taxon>Eukaryota</taxon>
        <taxon>Fungi</taxon>
        <taxon>Dikarya</taxon>
        <taxon>Ascomycota</taxon>
        <taxon>Pezizomycotina</taxon>
        <taxon>Dothideomycetes</taxon>
        <taxon>Pleosporomycetidae</taxon>
        <taxon>Pleosporales</taxon>
        <taxon>Pleosporineae</taxon>
        <taxon>Pleosporaceae</taxon>
        <taxon>Bipolaris</taxon>
    </lineage>
</organism>
<gene>
    <name evidence="12" type="ORF">COCHEDRAFT_1164169</name>
</gene>
<evidence type="ECO:0000259" key="10">
    <source>
        <dbReference type="Pfam" id="PF01545"/>
    </source>
</evidence>
<keyword evidence="13" id="KW-1185">Reference proteome</keyword>
<comment type="similarity">
    <text evidence="2">Belongs to the cation diffusion facilitator (CDF) transporter (TC 2.A.4) family. SLC30A subfamily.</text>
</comment>
<evidence type="ECO:0000313" key="12">
    <source>
        <dbReference type="EMBL" id="EMD97359.1"/>
    </source>
</evidence>
<feature type="transmembrane region" description="Helical" evidence="9">
    <location>
        <begin position="214"/>
        <end position="235"/>
    </location>
</feature>
<keyword evidence="7 9" id="KW-0472">Membrane</keyword>
<feature type="region of interest" description="Disordered" evidence="8">
    <location>
        <begin position="328"/>
        <end position="348"/>
    </location>
</feature>
<protein>
    <recommendedName>
        <fullName evidence="14">Cation efflux protein</fullName>
    </recommendedName>
</protein>
<dbReference type="EMBL" id="KB445569">
    <property type="protein sequence ID" value="EMD97359.1"/>
    <property type="molecule type" value="Genomic_DNA"/>
</dbReference>
<dbReference type="OrthoDB" id="9944568at2759"/>
<dbReference type="InterPro" id="IPR027469">
    <property type="entry name" value="Cation_efflux_TMD_sf"/>
</dbReference>
<evidence type="ECO:0000256" key="3">
    <source>
        <dbReference type="ARBA" id="ARBA00022448"/>
    </source>
</evidence>
<dbReference type="Pfam" id="PF01545">
    <property type="entry name" value="Cation_efflux"/>
    <property type="match status" value="1"/>
</dbReference>
<reference evidence="12 13" key="1">
    <citation type="journal article" date="2012" name="PLoS Pathog.">
        <title>Diverse lifestyles and strategies of plant pathogenesis encoded in the genomes of eighteen Dothideomycetes fungi.</title>
        <authorList>
            <person name="Ohm R.A."/>
            <person name="Feau N."/>
            <person name="Henrissat B."/>
            <person name="Schoch C.L."/>
            <person name="Horwitz B.A."/>
            <person name="Barry K.W."/>
            <person name="Condon B.J."/>
            <person name="Copeland A.C."/>
            <person name="Dhillon B."/>
            <person name="Glaser F."/>
            <person name="Hesse C.N."/>
            <person name="Kosti I."/>
            <person name="LaButti K."/>
            <person name="Lindquist E.A."/>
            <person name="Lucas S."/>
            <person name="Salamov A.A."/>
            <person name="Bradshaw R.E."/>
            <person name="Ciuffetti L."/>
            <person name="Hamelin R.C."/>
            <person name="Kema G.H.J."/>
            <person name="Lawrence C."/>
            <person name="Scott J.A."/>
            <person name="Spatafora J.W."/>
            <person name="Turgeon B.G."/>
            <person name="de Wit P.J.G.M."/>
            <person name="Zhong S."/>
            <person name="Goodwin S.B."/>
            <person name="Grigoriev I.V."/>
        </authorList>
    </citation>
    <scope>NUCLEOTIDE SEQUENCE [LARGE SCALE GENOMIC DNA]</scope>
    <source>
        <strain evidence="13">C5 / ATCC 48332 / race O</strain>
    </source>
</reference>
<evidence type="ECO:0000313" key="13">
    <source>
        <dbReference type="Proteomes" id="UP000016936"/>
    </source>
</evidence>
<dbReference type="OMA" id="GHEKMLH"/>
<proteinExistence type="inferred from homology"/>
<feature type="transmembrane region" description="Helical" evidence="9">
    <location>
        <begin position="78"/>
        <end position="100"/>
    </location>
</feature>
<comment type="subcellular location">
    <subcellularLocation>
        <location evidence="1">Membrane</location>
        <topology evidence="1">Multi-pass membrane protein</topology>
    </subcellularLocation>
</comment>
<dbReference type="GO" id="GO:0006882">
    <property type="term" value="P:intracellular zinc ion homeostasis"/>
    <property type="evidence" value="ECO:0007669"/>
    <property type="project" value="TreeGrafter"/>
</dbReference>
<dbReference type="HOGENOM" id="CLU_013430_4_0_1"/>
<name>M2UFZ9_COCH5</name>
<keyword evidence="3" id="KW-0813">Transport</keyword>
<evidence type="ECO:0000256" key="4">
    <source>
        <dbReference type="ARBA" id="ARBA00022692"/>
    </source>
</evidence>
<accession>M2UFZ9</accession>
<dbReference type="SUPFAM" id="SSF161111">
    <property type="entry name" value="Cation efflux protein transmembrane domain-like"/>
    <property type="match status" value="1"/>
</dbReference>
<feature type="domain" description="Cation efflux protein cytoplasmic" evidence="11">
    <location>
        <begin position="250"/>
        <end position="298"/>
    </location>
</feature>
<dbReference type="GO" id="GO:0005385">
    <property type="term" value="F:zinc ion transmembrane transporter activity"/>
    <property type="evidence" value="ECO:0007669"/>
    <property type="project" value="TreeGrafter"/>
</dbReference>
<dbReference type="PANTHER" id="PTHR45820:SF5">
    <property type="entry name" value="DIFFUSION FACILITATOR FAMILY METAL ION TRANSPORTER, PUTATIVE-RELATED"/>
    <property type="match status" value="1"/>
</dbReference>
<feature type="transmembrane region" description="Helical" evidence="9">
    <location>
        <begin position="12"/>
        <end position="30"/>
    </location>
</feature>
<evidence type="ECO:0000256" key="1">
    <source>
        <dbReference type="ARBA" id="ARBA00004141"/>
    </source>
</evidence>
<dbReference type="PANTHER" id="PTHR45820">
    <property type="entry name" value="FI23527P1"/>
    <property type="match status" value="1"/>
</dbReference>
<keyword evidence="4 9" id="KW-0812">Transmembrane</keyword>
<dbReference type="Proteomes" id="UP000016936">
    <property type="component" value="Unassembled WGS sequence"/>
</dbReference>